<dbReference type="PANTHER" id="PTHR11088">
    <property type="entry name" value="TRNA DIMETHYLALLYLTRANSFERASE"/>
    <property type="match status" value="1"/>
</dbReference>
<comment type="caution">
    <text evidence="10">Lacks conserved residue(s) required for the propagation of feature annotation.</text>
</comment>
<evidence type="ECO:0000256" key="2">
    <source>
        <dbReference type="ARBA" id="ARBA00003213"/>
    </source>
</evidence>
<accession>A0A1N7LYC3</accession>
<keyword evidence="7 10" id="KW-0067">ATP-binding</keyword>
<dbReference type="STRING" id="633194.SAMN05421759_103271"/>
<evidence type="ECO:0000256" key="5">
    <source>
        <dbReference type="ARBA" id="ARBA00022694"/>
    </source>
</evidence>
<feature type="binding site" evidence="10">
    <location>
        <begin position="28"/>
        <end position="35"/>
    </location>
    <ligand>
        <name>ATP</name>
        <dbReference type="ChEBI" id="CHEBI:30616"/>
    </ligand>
</feature>
<dbReference type="EC" id="2.5.1.75" evidence="10"/>
<dbReference type="HAMAP" id="MF_00185">
    <property type="entry name" value="IPP_trans"/>
    <property type="match status" value="1"/>
</dbReference>
<keyword evidence="8 10" id="KW-0460">Magnesium</keyword>
<keyword evidence="4 10" id="KW-0808">Transferase</keyword>
<dbReference type="InterPro" id="IPR018022">
    <property type="entry name" value="IPT"/>
</dbReference>
<feature type="site" description="Interaction with substrate tRNA" evidence="10">
    <location>
        <position position="114"/>
    </location>
</feature>
<evidence type="ECO:0000256" key="4">
    <source>
        <dbReference type="ARBA" id="ARBA00022679"/>
    </source>
</evidence>
<keyword evidence="16" id="KW-1185">Reference proteome</keyword>
<evidence type="ECO:0000313" key="16">
    <source>
        <dbReference type="Proteomes" id="UP000186684"/>
    </source>
</evidence>
<dbReference type="SUPFAM" id="SSF52540">
    <property type="entry name" value="P-loop containing nucleoside triphosphate hydrolases"/>
    <property type="match status" value="1"/>
</dbReference>
<keyword evidence="6 10" id="KW-0547">Nucleotide-binding</keyword>
<keyword evidence="5 10" id="KW-0819">tRNA processing</keyword>
<dbReference type="NCBIfam" id="TIGR00174">
    <property type="entry name" value="miaA"/>
    <property type="match status" value="1"/>
</dbReference>
<dbReference type="GO" id="GO:0005524">
    <property type="term" value="F:ATP binding"/>
    <property type="evidence" value="ECO:0007669"/>
    <property type="project" value="UniProtKB-UniRule"/>
</dbReference>
<comment type="similarity">
    <text evidence="3 10 13">Belongs to the IPP transferase family.</text>
</comment>
<dbReference type="Gene3D" id="3.40.50.300">
    <property type="entry name" value="P-loop containing nucleotide triphosphate hydrolases"/>
    <property type="match status" value="1"/>
</dbReference>
<evidence type="ECO:0000256" key="8">
    <source>
        <dbReference type="ARBA" id="ARBA00022842"/>
    </source>
</evidence>
<dbReference type="AlphaFoldDB" id="A0A1N7LYC3"/>
<dbReference type="Pfam" id="PF01715">
    <property type="entry name" value="IPPT"/>
    <property type="match status" value="1"/>
</dbReference>
<dbReference type="GO" id="GO:0052381">
    <property type="term" value="F:tRNA dimethylallyltransferase activity"/>
    <property type="evidence" value="ECO:0007669"/>
    <property type="project" value="UniProtKB-UniRule"/>
</dbReference>
<dbReference type="EMBL" id="FTOQ01000003">
    <property type="protein sequence ID" value="SIS78833.1"/>
    <property type="molecule type" value="Genomic_DNA"/>
</dbReference>
<evidence type="ECO:0000256" key="3">
    <source>
        <dbReference type="ARBA" id="ARBA00005842"/>
    </source>
</evidence>
<feature type="binding site" evidence="10">
    <location>
        <begin position="30"/>
        <end position="35"/>
    </location>
    <ligand>
        <name>substrate</name>
    </ligand>
</feature>
<reference evidence="16" key="1">
    <citation type="submission" date="2017-01" db="EMBL/GenBank/DDBJ databases">
        <authorList>
            <person name="Varghese N."/>
            <person name="Submissions S."/>
        </authorList>
    </citation>
    <scope>NUCLEOTIDE SEQUENCE [LARGE SCALE GENOMIC DNA]</scope>
    <source>
        <strain evidence="16">DSM 29430</strain>
    </source>
</reference>
<evidence type="ECO:0000256" key="9">
    <source>
        <dbReference type="ARBA" id="ARBA00049563"/>
    </source>
</evidence>
<evidence type="ECO:0000256" key="13">
    <source>
        <dbReference type="RuleBase" id="RU003785"/>
    </source>
</evidence>
<organism evidence="15 16">
    <name type="scientific">Roseivivax lentus</name>
    <dbReference type="NCBI Taxonomy" id="633194"/>
    <lineage>
        <taxon>Bacteria</taxon>
        <taxon>Pseudomonadati</taxon>
        <taxon>Pseudomonadota</taxon>
        <taxon>Alphaproteobacteria</taxon>
        <taxon>Rhodobacterales</taxon>
        <taxon>Roseobacteraceae</taxon>
        <taxon>Roseivivax</taxon>
    </lineage>
</organism>
<dbReference type="PANTHER" id="PTHR11088:SF60">
    <property type="entry name" value="TRNA DIMETHYLALLYLTRANSFERASE"/>
    <property type="match status" value="1"/>
</dbReference>
<evidence type="ECO:0000313" key="15">
    <source>
        <dbReference type="EMBL" id="SIS78833.1"/>
    </source>
</evidence>
<comment type="subunit">
    <text evidence="10">Monomer.</text>
</comment>
<evidence type="ECO:0000256" key="10">
    <source>
        <dbReference type="HAMAP-Rule" id="MF_00185"/>
    </source>
</evidence>
<evidence type="ECO:0000256" key="1">
    <source>
        <dbReference type="ARBA" id="ARBA00001946"/>
    </source>
</evidence>
<comment type="function">
    <text evidence="2 10 12">Catalyzes the transfer of a dimethylallyl group onto the adenine at position 37 in tRNAs that read codons beginning with uridine, leading to the formation of N6-(dimethylallyl)adenosine (i(6)A).</text>
</comment>
<name>A0A1N7LYC3_9RHOB</name>
<proteinExistence type="inferred from homology"/>
<evidence type="ECO:0000256" key="7">
    <source>
        <dbReference type="ARBA" id="ARBA00022840"/>
    </source>
</evidence>
<dbReference type="GO" id="GO:0006400">
    <property type="term" value="P:tRNA modification"/>
    <property type="evidence" value="ECO:0007669"/>
    <property type="project" value="TreeGrafter"/>
</dbReference>
<protein>
    <recommendedName>
        <fullName evidence="10">tRNA dimethylallyltransferase</fullName>
        <ecNumber evidence="10">2.5.1.75</ecNumber>
    </recommendedName>
    <alternativeName>
        <fullName evidence="10">Dimethylallyl diphosphate:tRNA dimethylallyltransferase</fullName>
        <shortName evidence="10">DMAPP:tRNA dimethylallyltransferase</shortName>
        <shortName evidence="10">DMATase</shortName>
    </alternativeName>
    <alternativeName>
        <fullName evidence="10">Isopentenyl-diphosphate:tRNA isopentenyltransferase</fullName>
        <shortName evidence="10">IPP transferase</shortName>
        <shortName evidence="10">IPPT</shortName>
        <shortName evidence="10">IPTase</shortName>
    </alternativeName>
</protein>
<gene>
    <name evidence="10" type="primary">miaA</name>
    <name evidence="15" type="ORF">SAMN05421759_103271</name>
</gene>
<sequence length="317" mass="34345">MPGRMKGQAVPMPDPATLDPDRPVLIAGPTASGKSGLALQIAEAQGGVIVNADALQVFADWRVLTARPGPEDEARAPHALYGHVPGDTPYSVGAWLRDLEPFLKGARPIIVGGTGLYFTSLTKGLAEIPQTPDDVRATAMARIAEDGFETLLPEIDAETRARIDTRNPMRVQRAWEVLRATGRGLAAWQEDTPPPRLPLAEVQAFVIGAEKDWLTPRIETRFRQMIAAGALDEARGNADAFTTALPSAKAIGAAELVAHARGEMSLDDAIDRAVIQTRQYAKRQRSWFRANMRDWRWLDPASPAPAARPARSARTGV</sequence>
<dbReference type="Gene3D" id="1.10.20.140">
    <property type="match status" value="1"/>
</dbReference>
<evidence type="ECO:0000256" key="14">
    <source>
        <dbReference type="SAM" id="MobiDB-lite"/>
    </source>
</evidence>
<dbReference type="InterPro" id="IPR039657">
    <property type="entry name" value="Dimethylallyltransferase"/>
</dbReference>
<evidence type="ECO:0000256" key="11">
    <source>
        <dbReference type="RuleBase" id="RU003783"/>
    </source>
</evidence>
<dbReference type="InterPro" id="IPR027417">
    <property type="entry name" value="P-loop_NTPase"/>
</dbReference>
<comment type="cofactor">
    <cofactor evidence="1 10">
        <name>Mg(2+)</name>
        <dbReference type="ChEBI" id="CHEBI:18420"/>
    </cofactor>
</comment>
<feature type="region of interest" description="Disordered" evidence="14">
    <location>
        <begin position="1"/>
        <end position="22"/>
    </location>
</feature>
<feature type="site" description="Interaction with substrate tRNA" evidence="10">
    <location>
        <position position="136"/>
    </location>
</feature>
<evidence type="ECO:0000256" key="12">
    <source>
        <dbReference type="RuleBase" id="RU003784"/>
    </source>
</evidence>
<dbReference type="Proteomes" id="UP000186684">
    <property type="component" value="Unassembled WGS sequence"/>
</dbReference>
<comment type="catalytic activity">
    <reaction evidence="9 10 11">
        <text>adenosine(37) in tRNA + dimethylallyl diphosphate = N(6)-dimethylallyladenosine(37) in tRNA + diphosphate</text>
        <dbReference type="Rhea" id="RHEA:26482"/>
        <dbReference type="Rhea" id="RHEA-COMP:10162"/>
        <dbReference type="Rhea" id="RHEA-COMP:10375"/>
        <dbReference type="ChEBI" id="CHEBI:33019"/>
        <dbReference type="ChEBI" id="CHEBI:57623"/>
        <dbReference type="ChEBI" id="CHEBI:74411"/>
        <dbReference type="ChEBI" id="CHEBI:74415"/>
        <dbReference type="EC" id="2.5.1.75"/>
    </reaction>
</comment>
<evidence type="ECO:0000256" key="6">
    <source>
        <dbReference type="ARBA" id="ARBA00022741"/>
    </source>
</evidence>